<dbReference type="PROSITE" id="PS50928">
    <property type="entry name" value="ABC_TM1"/>
    <property type="match status" value="1"/>
</dbReference>
<evidence type="ECO:0000256" key="7">
    <source>
        <dbReference type="RuleBase" id="RU363032"/>
    </source>
</evidence>
<feature type="transmembrane region" description="Helical" evidence="7">
    <location>
        <begin position="148"/>
        <end position="170"/>
    </location>
</feature>
<dbReference type="CDD" id="cd06261">
    <property type="entry name" value="TM_PBP2"/>
    <property type="match status" value="1"/>
</dbReference>
<dbReference type="SUPFAM" id="SSF161098">
    <property type="entry name" value="MetI-like"/>
    <property type="match status" value="1"/>
</dbReference>
<dbReference type="Gene3D" id="1.10.3720.10">
    <property type="entry name" value="MetI-like"/>
    <property type="match status" value="1"/>
</dbReference>
<feature type="domain" description="ABC transmembrane type-1" evidence="8">
    <location>
        <begin position="79"/>
        <end position="270"/>
    </location>
</feature>
<dbReference type="Proteomes" id="UP000886883">
    <property type="component" value="Unassembled WGS sequence"/>
</dbReference>
<evidence type="ECO:0000313" key="9">
    <source>
        <dbReference type="EMBL" id="HJB90727.1"/>
    </source>
</evidence>
<feature type="transmembrane region" description="Helical" evidence="7">
    <location>
        <begin position="21"/>
        <end position="44"/>
    </location>
</feature>
<keyword evidence="5 7" id="KW-1133">Transmembrane helix</keyword>
<feature type="transmembrane region" description="Helical" evidence="7">
    <location>
        <begin position="191"/>
        <end position="216"/>
    </location>
</feature>
<dbReference type="GO" id="GO:0005886">
    <property type="term" value="C:plasma membrane"/>
    <property type="evidence" value="ECO:0007669"/>
    <property type="project" value="UniProtKB-SubCell"/>
</dbReference>
<feature type="transmembrane region" description="Helical" evidence="7">
    <location>
        <begin position="85"/>
        <end position="104"/>
    </location>
</feature>
<dbReference type="Pfam" id="PF00528">
    <property type="entry name" value="BPD_transp_1"/>
    <property type="match status" value="1"/>
</dbReference>
<dbReference type="InterPro" id="IPR035906">
    <property type="entry name" value="MetI-like_sf"/>
</dbReference>
<dbReference type="EMBL" id="DWXE01000015">
    <property type="protein sequence ID" value="HJB90727.1"/>
    <property type="molecule type" value="Genomic_DNA"/>
</dbReference>
<keyword evidence="3" id="KW-1003">Cell membrane</keyword>
<feature type="transmembrane region" description="Helical" evidence="7">
    <location>
        <begin position="251"/>
        <end position="270"/>
    </location>
</feature>
<dbReference type="GO" id="GO:0055085">
    <property type="term" value="P:transmembrane transport"/>
    <property type="evidence" value="ECO:0007669"/>
    <property type="project" value="InterPro"/>
</dbReference>
<comment type="similarity">
    <text evidence="7">Belongs to the binding-protein-dependent transport system permease family.</text>
</comment>
<gene>
    <name evidence="9" type="ORF">H9763_04580</name>
</gene>
<evidence type="ECO:0000256" key="4">
    <source>
        <dbReference type="ARBA" id="ARBA00022692"/>
    </source>
</evidence>
<comment type="caution">
    <text evidence="9">The sequence shown here is derived from an EMBL/GenBank/DDBJ whole genome shotgun (WGS) entry which is preliminary data.</text>
</comment>
<proteinExistence type="inferred from homology"/>
<evidence type="ECO:0000256" key="3">
    <source>
        <dbReference type="ARBA" id="ARBA00022475"/>
    </source>
</evidence>
<comment type="subcellular location">
    <subcellularLocation>
        <location evidence="1 7">Cell membrane</location>
        <topology evidence="1 7">Multi-pass membrane protein</topology>
    </subcellularLocation>
</comment>
<reference evidence="9" key="1">
    <citation type="journal article" date="2021" name="PeerJ">
        <title>Extensive microbial diversity within the chicken gut microbiome revealed by metagenomics and culture.</title>
        <authorList>
            <person name="Gilroy R."/>
            <person name="Ravi A."/>
            <person name="Getino M."/>
            <person name="Pursley I."/>
            <person name="Horton D.L."/>
            <person name="Alikhan N.F."/>
            <person name="Baker D."/>
            <person name="Gharbi K."/>
            <person name="Hall N."/>
            <person name="Watson M."/>
            <person name="Adriaenssens E.M."/>
            <person name="Foster-Nyarko E."/>
            <person name="Jarju S."/>
            <person name="Secka A."/>
            <person name="Antonio M."/>
            <person name="Oren A."/>
            <person name="Chaudhuri R.R."/>
            <person name="La Ragione R."/>
            <person name="Hildebrand F."/>
            <person name="Pallen M.J."/>
        </authorList>
    </citation>
    <scope>NUCLEOTIDE SEQUENCE</scope>
    <source>
        <strain evidence="9">USAMLcec3-2134</strain>
    </source>
</reference>
<dbReference type="PANTHER" id="PTHR43744:SF8">
    <property type="entry name" value="SN-GLYCEROL-3-PHOSPHATE TRANSPORT SYSTEM PERMEASE PROTEIN UGPE"/>
    <property type="match status" value="1"/>
</dbReference>
<evidence type="ECO:0000313" key="10">
    <source>
        <dbReference type="Proteomes" id="UP000886883"/>
    </source>
</evidence>
<evidence type="ECO:0000259" key="8">
    <source>
        <dbReference type="PROSITE" id="PS50928"/>
    </source>
</evidence>
<feature type="transmembrane region" description="Helical" evidence="7">
    <location>
        <begin position="116"/>
        <end position="136"/>
    </location>
</feature>
<reference evidence="9" key="2">
    <citation type="submission" date="2021-04" db="EMBL/GenBank/DDBJ databases">
        <authorList>
            <person name="Gilroy R."/>
        </authorList>
    </citation>
    <scope>NUCLEOTIDE SEQUENCE</scope>
    <source>
        <strain evidence="9">USAMLcec3-2134</strain>
    </source>
</reference>
<organism evidence="9 10">
    <name type="scientific">Candidatus Eisenbergiella merdigallinarum</name>
    <dbReference type="NCBI Taxonomy" id="2838552"/>
    <lineage>
        <taxon>Bacteria</taxon>
        <taxon>Bacillati</taxon>
        <taxon>Bacillota</taxon>
        <taxon>Clostridia</taxon>
        <taxon>Lachnospirales</taxon>
        <taxon>Lachnospiraceae</taxon>
        <taxon>Eisenbergiella</taxon>
    </lineage>
</organism>
<evidence type="ECO:0000256" key="6">
    <source>
        <dbReference type="ARBA" id="ARBA00023136"/>
    </source>
</evidence>
<evidence type="ECO:0000256" key="1">
    <source>
        <dbReference type="ARBA" id="ARBA00004651"/>
    </source>
</evidence>
<dbReference type="InterPro" id="IPR000515">
    <property type="entry name" value="MetI-like"/>
</dbReference>
<sequence>MWKCEENMREQFKNKGRRAALAAVAAVMAYISLIPLMVLLQLAFHQPSQLTQNGFFSLQGMTLQNFGLAFESSNLFLGMINSARIAAASLLLTVLFASAASYEIARFPSKLNNTAYVLFLFSMAIPSIISTVPLYILMRKLGAINTLWGMILLNTAFAMPFAIFLYTSFIKSMARDMEEAAKIDGCSAAGCFFRVLFPIMKPVTSTVILLNAVTFWNEYGRAVFFLQKQSVYTMPLSISLFIQKYGADWELMAAAALVALIPVVTVFLAFQKYYIKGLAAGAVKG</sequence>
<keyword evidence="4 7" id="KW-0812">Transmembrane</keyword>
<protein>
    <submittedName>
        <fullName evidence="9">Carbohydrate ABC transporter permease</fullName>
    </submittedName>
</protein>
<keyword evidence="6 7" id="KW-0472">Membrane</keyword>
<dbReference type="PANTHER" id="PTHR43744">
    <property type="entry name" value="ABC TRANSPORTER PERMEASE PROTEIN MG189-RELATED-RELATED"/>
    <property type="match status" value="1"/>
</dbReference>
<keyword evidence="2 7" id="KW-0813">Transport</keyword>
<dbReference type="AlphaFoldDB" id="A0A9D2SDK3"/>
<name>A0A9D2SDK3_9FIRM</name>
<evidence type="ECO:0000256" key="2">
    <source>
        <dbReference type="ARBA" id="ARBA00022448"/>
    </source>
</evidence>
<accession>A0A9D2SDK3</accession>
<evidence type="ECO:0000256" key="5">
    <source>
        <dbReference type="ARBA" id="ARBA00022989"/>
    </source>
</evidence>